<name>A0A9E7PRM5_9EURY</name>
<keyword evidence="1" id="KW-0409">Iron storage</keyword>
<dbReference type="Proteomes" id="UP001060368">
    <property type="component" value="Chromosome"/>
</dbReference>
<feature type="domain" description="Ferritin-like diiron" evidence="5">
    <location>
        <begin position="1"/>
        <end position="146"/>
    </location>
</feature>
<evidence type="ECO:0000313" key="7">
    <source>
        <dbReference type="Proteomes" id="UP001060368"/>
    </source>
</evidence>
<accession>A0A9E7PRM5</accession>
<keyword evidence="2" id="KW-0479">Metal-binding</keyword>
<dbReference type="GO" id="GO:0006879">
    <property type="term" value="P:intracellular iron ion homeostasis"/>
    <property type="evidence" value="ECO:0007669"/>
    <property type="project" value="UniProtKB-KW"/>
</dbReference>
<proteinExistence type="predicted"/>
<dbReference type="EMBL" id="CP096115">
    <property type="protein sequence ID" value="UUX93924.1"/>
    <property type="molecule type" value="Genomic_DNA"/>
</dbReference>
<dbReference type="InterPro" id="IPR012347">
    <property type="entry name" value="Ferritin-like"/>
</dbReference>
<reference evidence="6" key="1">
    <citation type="submission" date="2022-04" db="EMBL/GenBank/DDBJ databases">
        <title>Complete genome of Methanoplanus endosymbiosus DSM 3599.</title>
        <authorList>
            <person name="Chen S.-C."/>
            <person name="You Y.-T."/>
            <person name="Zhou Y.-Z."/>
            <person name="Lai M.-C."/>
        </authorList>
    </citation>
    <scope>NUCLEOTIDE SEQUENCE</scope>
    <source>
        <strain evidence="6">DSM 3599</strain>
    </source>
</reference>
<dbReference type="InterPro" id="IPR041719">
    <property type="entry name" value="Ferritin_prok"/>
</dbReference>
<keyword evidence="3" id="KW-0560">Oxidoreductase</keyword>
<dbReference type="CDD" id="cd01055">
    <property type="entry name" value="Nonheme_Ferritin"/>
    <property type="match status" value="1"/>
</dbReference>
<gene>
    <name evidence="6" type="ORF">L6E24_01380</name>
</gene>
<dbReference type="FunFam" id="1.20.1260.10:FF:000001">
    <property type="entry name" value="Non-heme ferritin"/>
    <property type="match status" value="1"/>
</dbReference>
<evidence type="ECO:0000256" key="2">
    <source>
        <dbReference type="ARBA" id="ARBA00022723"/>
    </source>
</evidence>
<dbReference type="InterPro" id="IPR001519">
    <property type="entry name" value="Ferritin"/>
</dbReference>
<evidence type="ECO:0000256" key="1">
    <source>
        <dbReference type="ARBA" id="ARBA00022434"/>
    </source>
</evidence>
<dbReference type="SUPFAM" id="SSF47240">
    <property type="entry name" value="Ferritin-like"/>
    <property type="match status" value="1"/>
</dbReference>
<evidence type="ECO:0000256" key="3">
    <source>
        <dbReference type="ARBA" id="ARBA00023002"/>
    </source>
</evidence>
<dbReference type="GO" id="GO:0004322">
    <property type="term" value="F:ferroxidase activity"/>
    <property type="evidence" value="ECO:0007669"/>
    <property type="project" value="TreeGrafter"/>
</dbReference>
<dbReference type="KEGG" id="mend:L6E24_01380"/>
<dbReference type="Pfam" id="PF00210">
    <property type="entry name" value="Ferritin"/>
    <property type="match status" value="1"/>
</dbReference>
<keyword evidence="4" id="KW-0408">Iron</keyword>
<sequence>MAMNPKIEKELNEQIMWELYSSYMYLSMSSWYESIGLKGFANWESVQAQEELEHAMKFYSYIISRGGRVKLQAIKEPPTEWESPLDAFEASLEHEKFVTSRINLLVDLAIEERDHPTNNMLQWYVDEQVEEEANAEEILNQLRLMGVQGNSGLLYMLDKELATRVYTPPATDKKN</sequence>
<dbReference type="GO" id="GO:0008199">
    <property type="term" value="F:ferric iron binding"/>
    <property type="evidence" value="ECO:0007669"/>
    <property type="project" value="InterPro"/>
</dbReference>
<dbReference type="AlphaFoldDB" id="A0A9E7PRM5"/>
<protein>
    <submittedName>
        <fullName evidence="6">Ferritin</fullName>
    </submittedName>
</protein>
<evidence type="ECO:0000259" key="5">
    <source>
        <dbReference type="PROSITE" id="PS50905"/>
    </source>
</evidence>
<dbReference type="PROSITE" id="PS50905">
    <property type="entry name" value="FERRITIN_LIKE"/>
    <property type="match status" value="1"/>
</dbReference>
<dbReference type="GO" id="GO:0006826">
    <property type="term" value="P:iron ion transport"/>
    <property type="evidence" value="ECO:0007669"/>
    <property type="project" value="InterPro"/>
</dbReference>
<dbReference type="PANTHER" id="PTHR11431">
    <property type="entry name" value="FERRITIN"/>
    <property type="match status" value="1"/>
</dbReference>
<dbReference type="InterPro" id="IPR009078">
    <property type="entry name" value="Ferritin-like_SF"/>
</dbReference>
<dbReference type="Gene3D" id="1.20.1260.10">
    <property type="match status" value="1"/>
</dbReference>
<evidence type="ECO:0000256" key="4">
    <source>
        <dbReference type="ARBA" id="ARBA00023004"/>
    </source>
</evidence>
<dbReference type="GO" id="GO:0008198">
    <property type="term" value="F:ferrous iron binding"/>
    <property type="evidence" value="ECO:0007669"/>
    <property type="project" value="TreeGrafter"/>
</dbReference>
<dbReference type="GO" id="GO:0042802">
    <property type="term" value="F:identical protein binding"/>
    <property type="evidence" value="ECO:0007669"/>
    <property type="project" value="UniProtKB-ARBA"/>
</dbReference>
<dbReference type="InterPro" id="IPR009040">
    <property type="entry name" value="Ferritin-like_diiron"/>
</dbReference>
<dbReference type="InterPro" id="IPR008331">
    <property type="entry name" value="Ferritin_DPS_dom"/>
</dbReference>
<evidence type="ECO:0000313" key="6">
    <source>
        <dbReference type="EMBL" id="UUX93924.1"/>
    </source>
</evidence>
<keyword evidence="7" id="KW-1185">Reference proteome</keyword>
<organism evidence="6 7">
    <name type="scientific">Methanoplanus endosymbiosus</name>
    <dbReference type="NCBI Taxonomy" id="33865"/>
    <lineage>
        <taxon>Archaea</taxon>
        <taxon>Methanobacteriati</taxon>
        <taxon>Methanobacteriota</taxon>
        <taxon>Stenosarchaea group</taxon>
        <taxon>Methanomicrobia</taxon>
        <taxon>Methanomicrobiales</taxon>
        <taxon>Methanomicrobiaceae</taxon>
        <taxon>Methanoplanus</taxon>
    </lineage>
</organism>
<dbReference type="GO" id="GO:0005829">
    <property type="term" value="C:cytosol"/>
    <property type="evidence" value="ECO:0007669"/>
    <property type="project" value="TreeGrafter"/>
</dbReference>
<dbReference type="PANTHER" id="PTHR11431:SF127">
    <property type="entry name" value="BACTERIAL NON-HEME FERRITIN"/>
    <property type="match status" value="1"/>
</dbReference>